<dbReference type="EMBL" id="LAZR01003012">
    <property type="protein sequence ID" value="KKN22996.1"/>
    <property type="molecule type" value="Genomic_DNA"/>
</dbReference>
<evidence type="ECO:0000256" key="1">
    <source>
        <dbReference type="SAM" id="MobiDB-lite"/>
    </source>
</evidence>
<proteinExistence type="predicted"/>
<gene>
    <name evidence="2" type="ORF">LCGC14_0909130</name>
</gene>
<evidence type="ECO:0000313" key="2">
    <source>
        <dbReference type="EMBL" id="KKN22996.1"/>
    </source>
</evidence>
<name>A0A0F9RCY7_9ZZZZ</name>
<comment type="caution">
    <text evidence="2">The sequence shown here is derived from an EMBL/GenBank/DDBJ whole genome shotgun (WGS) entry which is preliminary data.</text>
</comment>
<protein>
    <submittedName>
        <fullName evidence="2">Uncharacterized protein</fullName>
    </submittedName>
</protein>
<reference evidence="2" key="1">
    <citation type="journal article" date="2015" name="Nature">
        <title>Complex archaea that bridge the gap between prokaryotes and eukaryotes.</title>
        <authorList>
            <person name="Spang A."/>
            <person name="Saw J.H."/>
            <person name="Jorgensen S.L."/>
            <person name="Zaremba-Niedzwiedzka K."/>
            <person name="Martijn J."/>
            <person name="Lind A.E."/>
            <person name="van Eijk R."/>
            <person name="Schleper C."/>
            <person name="Guy L."/>
            <person name="Ettema T.J."/>
        </authorList>
    </citation>
    <scope>NUCLEOTIDE SEQUENCE</scope>
</reference>
<accession>A0A0F9RCY7</accession>
<organism evidence="2">
    <name type="scientific">marine sediment metagenome</name>
    <dbReference type="NCBI Taxonomy" id="412755"/>
    <lineage>
        <taxon>unclassified sequences</taxon>
        <taxon>metagenomes</taxon>
        <taxon>ecological metagenomes</taxon>
    </lineage>
</organism>
<feature type="region of interest" description="Disordered" evidence="1">
    <location>
        <begin position="22"/>
        <end position="44"/>
    </location>
</feature>
<sequence length="44" mass="4907">MFCIYLSSCLFCSSGLVATGETHHEQNDQKYPSLDDLPNRTVDA</sequence>
<dbReference type="AlphaFoldDB" id="A0A0F9RCY7"/>